<evidence type="ECO:0000313" key="3">
    <source>
        <dbReference type="Proteomes" id="UP000799324"/>
    </source>
</evidence>
<dbReference type="CDD" id="cd04301">
    <property type="entry name" value="NAT_SF"/>
    <property type="match status" value="1"/>
</dbReference>
<dbReference type="Gene3D" id="3.40.630.30">
    <property type="match status" value="1"/>
</dbReference>
<organism evidence="2 3">
    <name type="scientific">Lophiostoma macrostomum CBS 122681</name>
    <dbReference type="NCBI Taxonomy" id="1314788"/>
    <lineage>
        <taxon>Eukaryota</taxon>
        <taxon>Fungi</taxon>
        <taxon>Dikarya</taxon>
        <taxon>Ascomycota</taxon>
        <taxon>Pezizomycotina</taxon>
        <taxon>Dothideomycetes</taxon>
        <taxon>Pleosporomycetidae</taxon>
        <taxon>Pleosporales</taxon>
        <taxon>Lophiostomataceae</taxon>
        <taxon>Lophiostoma</taxon>
    </lineage>
</organism>
<sequence length="169" mass="19049">MSVPDCSSESVIATPILRDLTSLPAEKRQPLCKQVGKIERKTFPSSEAFDFDTELKKKNTNMILAFKNADLGELSGYLVYVRMKRLVLLHKICVVQQERGKGVGKDLIHSLRRQLENQGGCQNIQLWVDEDRGPAKALYKSCGFEQIDRCVDYYGPGRNGLKMQLSIGK</sequence>
<dbReference type="OrthoDB" id="41532at2759"/>
<dbReference type="InterPro" id="IPR000182">
    <property type="entry name" value="GNAT_dom"/>
</dbReference>
<dbReference type="AlphaFoldDB" id="A0A6A6T4C0"/>
<gene>
    <name evidence="2" type="ORF">K491DRAFT_680570</name>
</gene>
<dbReference type="InterPro" id="IPR016181">
    <property type="entry name" value="Acyl_CoA_acyltransferase"/>
</dbReference>
<feature type="domain" description="N-acetyltransferase" evidence="1">
    <location>
        <begin position="15"/>
        <end position="168"/>
    </location>
</feature>
<dbReference type="PROSITE" id="PS51186">
    <property type="entry name" value="GNAT"/>
    <property type="match status" value="1"/>
</dbReference>
<dbReference type="GO" id="GO:0016747">
    <property type="term" value="F:acyltransferase activity, transferring groups other than amino-acyl groups"/>
    <property type="evidence" value="ECO:0007669"/>
    <property type="project" value="InterPro"/>
</dbReference>
<dbReference type="PANTHER" id="PTHR47542">
    <property type="entry name" value="ACYL-COA N-ACYLTRANSFERASES (NAT) SUPERFAMILY PROTEIN"/>
    <property type="match status" value="1"/>
</dbReference>
<dbReference type="EMBL" id="MU004382">
    <property type="protein sequence ID" value="KAF2653374.1"/>
    <property type="molecule type" value="Genomic_DNA"/>
</dbReference>
<evidence type="ECO:0000313" key="2">
    <source>
        <dbReference type="EMBL" id="KAF2653374.1"/>
    </source>
</evidence>
<protein>
    <submittedName>
        <fullName evidence="2">Acetyltransferas-like protein</fullName>
    </submittedName>
</protein>
<dbReference type="SUPFAM" id="SSF55729">
    <property type="entry name" value="Acyl-CoA N-acyltransferases (Nat)"/>
    <property type="match status" value="1"/>
</dbReference>
<dbReference type="Proteomes" id="UP000799324">
    <property type="component" value="Unassembled WGS sequence"/>
</dbReference>
<accession>A0A6A6T4C0</accession>
<keyword evidence="3" id="KW-1185">Reference proteome</keyword>
<dbReference type="Pfam" id="PF00583">
    <property type="entry name" value="Acetyltransf_1"/>
    <property type="match status" value="1"/>
</dbReference>
<name>A0A6A6T4C0_9PLEO</name>
<dbReference type="PANTHER" id="PTHR47542:SF2">
    <property type="entry name" value="ACYL-COA N-ACYLTRANSFERASES (NAT) SUPERFAMILY PROTEIN"/>
    <property type="match status" value="1"/>
</dbReference>
<proteinExistence type="predicted"/>
<evidence type="ECO:0000259" key="1">
    <source>
        <dbReference type="PROSITE" id="PS51186"/>
    </source>
</evidence>
<reference evidence="2" key="1">
    <citation type="journal article" date="2020" name="Stud. Mycol.">
        <title>101 Dothideomycetes genomes: a test case for predicting lifestyles and emergence of pathogens.</title>
        <authorList>
            <person name="Haridas S."/>
            <person name="Albert R."/>
            <person name="Binder M."/>
            <person name="Bloem J."/>
            <person name="Labutti K."/>
            <person name="Salamov A."/>
            <person name="Andreopoulos B."/>
            <person name="Baker S."/>
            <person name="Barry K."/>
            <person name="Bills G."/>
            <person name="Bluhm B."/>
            <person name="Cannon C."/>
            <person name="Castanera R."/>
            <person name="Culley D."/>
            <person name="Daum C."/>
            <person name="Ezra D."/>
            <person name="Gonzalez J."/>
            <person name="Henrissat B."/>
            <person name="Kuo A."/>
            <person name="Liang C."/>
            <person name="Lipzen A."/>
            <person name="Lutzoni F."/>
            <person name="Magnuson J."/>
            <person name="Mondo S."/>
            <person name="Nolan M."/>
            <person name="Ohm R."/>
            <person name="Pangilinan J."/>
            <person name="Park H.-J."/>
            <person name="Ramirez L."/>
            <person name="Alfaro M."/>
            <person name="Sun H."/>
            <person name="Tritt A."/>
            <person name="Yoshinaga Y."/>
            <person name="Zwiers L.-H."/>
            <person name="Turgeon B."/>
            <person name="Goodwin S."/>
            <person name="Spatafora J."/>
            <person name="Crous P."/>
            <person name="Grigoriev I."/>
        </authorList>
    </citation>
    <scope>NUCLEOTIDE SEQUENCE</scope>
    <source>
        <strain evidence="2">CBS 122681</strain>
    </source>
</reference>